<protein>
    <submittedName>
        <fullName evidence="3">Uncharacterized protein</fullName>
    </submittedName>
</protein>
<dbReference type="AlphaFoldDB" id="A0A366HRL3"/>
<evidence type="ECO:0000313" key="4">
    <source>
        <dbReference type="Proteomes" id="UP000253426"/>
    </source>
</evidence>
<sequence>MNLSSILVVFLLVAAGLVYVFQQKPESKETSKPKKTVVKKVAEDELPPLPVPSPALPEPAPEPVVAAPAPPAVWYTARRISSMSETGVSSVPAGREVTKVSETEVLYNGKSFTVKPGDLTSDMMVVADLLTKQDAAGALEQKERESAVAAMEQANNAAVKAHAEDKKAERRQQAAAAIESIDRQIVSLREKIKHERDAELVASINNRISSRGAVIAKCEQAIAKLEAERLRLSSLQ</sequence>
<gene>
    <name evidence="3" type="ORF">DES53_102709</name>
</gene>
<reference evidence="3 4" key="1">
    <citation type="submission" date="2018-06" db="EMBL/GenBank/DDBJ databases">
        <title>Genomic Encyclopedia of Type Strains, Phase IV (KMG-IV): sequencing the most valuable type-strain genomes for metagenomic binning, comparative biology and taxonomic classification.</title>
        <authorList>
            <person name="Goeker M."/>
        </authorList>
    </citation>
    <scope>NUCLEOTIDE SEQUENCE [LARGE SCALE GENOMIC DNA]</scope>
    <source>
        <strain evidence="3 4">DSM 25532</strain>
    </source>
</reference>
<organism evidence="3 4">
    <name type="scientific">Roseimicrobium gellanilyticum</name>
    <dbReference type="NCBI Taxonomy" id="748857"/>
    <lineage>
        <taxon>Bacteria</taxon>
        <taxon>Pseudomonadati</taxon>
        <taxon>Verrucomicrobiota</taxon>
        <taxon>Verrucomicrobiia</taxon>
        <taxon>Verrucomicrobiales</taxon>
        <taxon>Verrucomicrobiaceae</taxon>
        <taxon>Roseimicrobium</taxon>
    </lineage>
</organism>
<feature type="coiled-coil region" evidence="1">
    <location>
        <begin position="151"/>
        <end position="235"/>
    </location>
</feature>
<dbReference type="EMBL" id="QNRR01000002">
    <property type="protein sequence ID" value="RBP46321.1"/>
    <property type="molecule type" value="Genomic_DNA"/>
</dbReference>
<keyword evidence="4" id="KW-1185">Reference proteome</keyword>
<evidence type="ECO:0000256" key="1">
    <source>
        <dbReference type="SAM" id="Coils"/>
    </source>
</evidence>
<evidence type="ECO:0000313" key="3">
    <source>
        <dbReference type="EMBL" id="RBP46321.1"/>
    </source>
</evidence>
<keyword evidence="1" id="KW-0175">Coiled coil</keyword>
<proteinExistence type="predicted"/>
<evidence type="ECO:0000256" key="2">
    <source>
        <dbReference type="SAM" id="MobiDB-lite"/>
    </source>
</evidence>
<dbReference type="Proteomes" id="UP000253426">
    <property type="component" value="Unassembled WGS sequence"/>
</dbReference>
<comment type="caution">
    <text evidence="3">The sequence shown here is derived from an EMBL/GenBank/DDBJ whole genome shotgun (WGS) entry which is preliminary data.</text>
</comment>
<feature type="compositionally biased region" description="Pro residues" evidence="2">
    <location>
        <begin position="47"/>
        <end position="62"/>
    </location>
</feature>
<dbReference type="RefSeq" id="WP_113957846.1">
    <property type="nucleotide sequence ID" value="NZ_QNRR01000002.1"/>
</dbReference>
<feature type="region of interest" description="Disordered" evidence="2">
    <location>
        <begin position="29"/>
        <end position="63"/>
    </location>
</feature>
<name>A0A366HRL3_9BACT</name>
<accession>A0A366HRL3</accession>